<accession>U5DCT5</accession>
<organism evidence="2 3">
    <name type="scientific">Rubidibacter lacunae KORDI 51-2</name>
    <dbReference type="NCBI Taxonomy" id="582515"/>
    <lineage>
        <taxon>Bacteria</taxon>
        <taxon>Bacillati</taxon>
        <taxon>Cyanobacteriota</taxon>
        <taxon>Cyanophyceae</taxon>
        <taxon>Oscillatoriophycideae</taxon>
        <taxon>Chroococcales</taxon>
        <taxon>Aphanothecaceae</taxon>
        <taxon>Rubidibacter</taxon>
    </lineage>
</organism>
<reference evidence="2 3" key="1">
    <citation type="submission" date="2013-05" db="EMBL/GenBank/DDBJ databases">
        <title>Draft genome sequence of Rubidibacter lacunae KORDI 51-2.</title>
        <authorList>
            <person name="Choi D.H."/>
            <person name="Noh J.H."/>
            <person name="Kwon K.-K."/>
            <person name="Lee J.-H."/>
            <person name="Ryu J.-Y."/>
        </authorList>
    </citation>
    <scope>NUCLEOTIDE SEQUENCE [LARGE SCALE GENOMIC DNA]</scope>
    <source>
        <strain evidence="2 3">KORDI 51-2</strain>
    </source>
</reference>
<keyword evidence="3" id="KW-1185">Reference proteome</keyword>
<feature type="chain" id="PRO_5004658731" evidence="1">
    <location>
        <begin position="21"/>
        <end position="49"/>
    </location>
</feature>
<name>U5DCT5_9CHRO</name>
<dbReference type="EMBL" id="ASSJ01000024">
    <property type="protein sequence ID" value="ERN42343.1"/>
    <property type="molecule type" value="Genomic_DNA"/>
</dbReference>
<proteinExistence type="predicted"/>
<evidence type="ECO:0000313" key="2">
    <source>
        <dbReference type="EMBL" id="ERN42343.1"/>
    </source>
</evidence>
<keyword evidence="1" id="KW-0732">Signal</keyword>
<evidence type="ECO:0000313" key="3">
    <source>
        <dbReference type="Proteomes" id="UP000016960"/>
    </source>
</evidence>
<evidence type="ECO:0000256" key="1">
    <source>
        <dbReference type="SAM" id="SignalP"/>
    </source>
</evidence>
<dbReference type="STRING" id="582515.KR51_00009860"/>
<comment type="caution">
    <text evidence="2">The sequence shown here is derived from an EMBL/GenBank/DDBJ whole genome shotgun (WGS) entry which is preliminary data.</text>
</comment>
<gene>
    <name evidence="2" type="ORF">KR51_00009860</name>
</gene>
<sequence>MIFALTSCLATKIIRMSALAAIWFGKLDSVTFEKNDASLLNAALHIDRK</sequence>
<dbReference type="InParanoid" id="U5DCT5"/>
<dbReference type="Proteomes" id="UP000016960">
    <property type="component" value="Unassembled WGS sequence"/>
</dbReference>
<protein>
    <submittedName>
        <fullName evidence="2">Uncharacterized protein</fullName>
    </submittedName>
</protein>
<dbReference type="AlphaFoldDB" id="U5DCT5"/>
<feature type="signal peptide" evidence="1">
    <location>
        <begin position="1"/>
        <end position="20"/>
    </location>
</feature>